<keyword evidence="7" id="KW-0441">Lipid A biosynthesis</keyword>
<evidence type="ECO:0000256" key="11">
    <source>
        <dbReference type="ARBA" id="ARBA00023098"/>
    </source>
</evidence>
<evidence type="ECO:0000256" key="4">
    <source>
        <dbReference type="ARBA" id="ARBA00022475"/>
    </source>
</evidence>
<evidence type="ECO:0000256" key="12">
    <source>
        <dbReference type="ARBA" id="ARBA00023136"/>
    </source>
</evidence>
<reference evidence="16" key="1">
    <citation type="journal article" date="2014" name="Int. J. Syst. Evol. Microbiol.">
        <title>Complete genome sequence of Corynebacterium casei LMG S-19264T (=DSM 44701T), isolated from a smear-ripened cheese.</title>
        <authorList>
            <consortium name="US DOE Joint Genome Institute (JGI-PGF)"/>
            <person name="Walter F."/>
            <person name="Albersmeier A."/>
            <person name="Kalinowski J."/>
            <person name="Ruckert C."/>
        </authorList>
    </citation>
    <scope>NUCLEOTIDE SEQUENCE</scope>
    <source>
        <strain evidence="16">CGMCC 4.7308</strain>
    </source>
</reference>
<keyword evidence="17" id="KW-1185">Reference proteome</keyword>
<dbReference type="GO" id="GO:0009103">
    <property type="term" value="P:lipopolysaccharide biosynthetic process"/>
    <property type="evidence" value="ECO:0007669"/>
    <property type="project" value="UniProtKB-KW"/>
</dbReference>
<feature type="chain" id="PRO_5037894648" description="EamA domain-containing protein" evidence="14">
    <location>
        <begin position="20"/>
        <end position="282"/>
    </location>
</feature>
<evidence type="ECO:0000313" key="17">
    <source>
        <dbReference type="Proteomes" id="UP000655208"/>
    </source>
</evidence>
<name>A0A917T251_9ACTN</name>
<evidence type="ECO:0000256" key="1">
    <source>
        <dbReference type="ARBA" id="ARBA00004651"/>
    </source>
</evidence>
<dbReference type="SUPFAM" id="SSF103481">
    <property type="entry name" value="Multidrug resistance efflux transporter EmrE"/>
    <property type="match status" value="2"/>
</dbReference>
<dbReference type="PANTHER" id="PTHR30561:SF1">
    <property type="entry name" value="MULTIDRUG TRANSPORTER EMRE"/>
    <property type="match status" value="1"/>
</dbReference>
<dbReference type="EMBL" id="BMNA01000005">
    <property type="protein sequence ID" value="GGM07649.1"/>
    <property type="molecule type" value="Genomic_DNA"/>
</dbReference>
<comment type="caution">
    <text evidence="16">The sequence shown here is derived from an EMBL/GenBank/DDBJ whole genome shotgun (WGS) entry which is preliminary data.</text>
</comment>
<keyword evidence="4" id="KW-1003">Cell membrane</keyword>
<keyword evidence="6" id="KW-0997">Cell inner membrane</keyword>
<reference evidence="16" key="2">
    <citation type="submission" date="2020-09" db="EMBL/GenBank/DDBJ databases">
        <authorList>
            <person name="Sun Q."/>
            <person name="Zhou Y."/>
        </authorList>
    </citation>
    <scope>NUCLEOTIDE SEQUENCE</scope>
    <source>
        <strain evidence="16">CGMCC 4.7308</strain>
    </source>
</reference>
<keyword evidence="8 13" id="KW-0812">Transmembrane</keyword>
<feature type="transmembrane region" description="Helical" evidence="13">
    <location>
        <begin position="46"/>
        <end position="68"/>
    </location>
</feature>
<feature type="signal peptide" evidence="14">
    <location>
        <begin position="1"/>
        <end position="19"/>
    </location>
</feature>
<dbReference type="PANTHER" id="PTHR30561">
    <property type="entry name" value="SMR FAMILY PROTON-DEPENDENT DRUG EFFLUX TRANSPORTER SUGE"/>
    <property type="match status" value="1"/>
</dbReference>
<feature type="transmembrane region" description="Helical" evidence="13">
    <location>
        <begin position="175"/>
        <end position="197"/>
    </location>
</feature>
<dbReference type="InterPro" id="IPR037185">
    <property type="entry name" value="EmrE-like"/>
</dbReference>
<evidence type="ECO:0000256" key="8">
    <source>
        <dbReference type="ARBA" id="ARBA00022692"/>
    </source>
</evidence>
<dbReference type="InterPro" id="IPR000390">
    <property type="entry name" value="Small_drug/metabolite_transptr"/>
</dbReference>
<dbReference type="Proteomes" id="UP000655208">
    <property type="component" value="Unassembled WGS sequence"/>
</dbReference>
<evidence type="ECO:0000256" key="10">
    <source>
        <dbReference type="ARBA" id="ARBA00022989"/>
    </source>
</evidence>
<evidence type="ECO:0000313" key="16">
    <source>
        <dbReference type="EMBL" id="GGM07649.1"/>
    </source>
</evidence>
<evidence type="ECO:0000256" key="5">
    <source>
        <dbReference type="ARBA" id="ARBA00022516"/>
    </source>
</evidence>
<protein>
    <recommendedName>
        <fullName evidence="15">EamA domain-containing protein</fullName>
    </recommendedName>
</protein>
<comment type="subcellular location">
    <subcellularLocation>
        <location evidence="1">Cell membrane</location>
        <topology evidence="1">Multi-pass membrane protein</topology>
    </subcellularLocation>
</comment>
<dbReference type="Gene3D" id="1.10.3730.20">
    <property type="match status" value="2"/>
</dbReference>
<keyword evidence="3" id="KW-0813">Transport</keyword>
<evidence type="ECO:0000259" key="15">
    <source>
        <dbReference type="Pfam" id="PF00892"/>
    </source>
</evidence>
<keyword evidence="10 13" id="KW-1133">Transmembrane helix</keyword>
<organism evidence="16 17">
    <name type="scientific">Nakamurella endophytica</name>
    <dbReference type="NCBI Taxonomy" id="1748367"/>
    <lineage>
        <taxon>Bacteria</taxon>
        <taxon>Bacillati</taxon>
        <taxon>Actinomycetota</taxon>
        <taxon>Actinomycetes</taxon>
        <taxon>Nakamurellales</taxon>
        <taxon>Nakamurellaceae</taxon>
        <taxon>Nakamurella</taxon>
    </lineage>
</organism>
<keyword evidence="14" id="KW-0732">Signal</keyword>
<dbReference type="GO" id="GO:0005886">
    <property type="term" value="C:plasma membrane"/>
    <property type="evidence" value="ECO:0007669"/>
    <property type="project" value="UniProtKB-SubCell"/>
</dbReference>
<evidence type="ECO:0000256" key="14">
    <source>
        <dbReference type="SAM" id="SignalP"/>
    </source>
</evidence>
<keyword evidence="11" id="KW-0443">Lipid metabolism</keyword>
<evidence type="ECO:0000256" key="3">
    <source>
        <dbReference type="ARBA" id="ARBA00022448"/>
    </source>
</evidence>
<gene>
    <name evidence="16" type="ORF">GCM10011594_29500</name>
</gene>
<dbReference type="InterPro" id="IPR000620">
    <property type="entry name" value="EamA_dom"/>
</dbReference>
<feature type="transmembrane region" description="Helical" evidence="13">
    <location>
        <begin position="110"/>
        <end position="134"/>
    </location>
</feature>
<evidence type="ECO:0000256" key="6">
    <source>
        <dbReference type="ARBA" id="ARBA00022519"/>
    </source>
</evidence>
<comment type="similarity">
    <text evidence="2">Belongs to the EamA transporter family.</text>
</comment>
<evidence type="ECO:0000256" key="13">
    <source>
        <dbReference type="SAM" id="Phobius"/>
    </source>
</evidence>
<evidence type="ECO:0000256" key="9">
    <source>
        <dbReference type="ARBA" id="ARBA00022985"/>
    </source>
</evidence>
<keyword evidence="9" id="KW-0448">Lipopolysaccharide biosynthesis</keyword>
<sequence length="282" mass="28578">MVLVAALLHVLWNSLVKTAADGTLATSAVAAGGGVLCAAALPFLPAVHAAAWWNVAGSVVLQAVYYPLVAATYRAGDMSATYPLMRGTAPLLVALVSGPVLGERPVAGQWFGVALICAGIWLLALGPALGPALGRSRTGRLPPRRATGLALVTAAVIAAYTVVDGAGVRRSGAPATYTAWIFLGTAVPMVVLGLRRLRRAAPAAQLPRWWVAPVGGAANVGAYGLALWAMTRAPVAPVAALRETSIVFATVVAGTLLHERVGPARAAAAVVIAAGAVVLRLA</sequence>
<dbReference type="Pfam" id="PF00892">
    <property type="entry name" value="EamA"/>
    <property type="match status" value="1"/>
</dbReference>
<keyword evidence="12 13" id="KW-0472">Membrane</keyword>
<dbReference type="AlphaFoldDB" id="A0A917T251"/>
<evidence type="ECO:0000256" key="7">
    <source>
        <dbReference type="ARBA" id="ARBA00022556"/>
    </source>
</evidence>
<feature type="transmembrane region" description="Helical" evidence="13">
    <location>
        <begin position="209"/>
        <end position="229"/>
    </location>
</feature>
<dbReference type="GO" id="GO:0022857">
    <property type="term" value="F:transmembrane transporter activity"/>
    <property type="evidence" value="ECO:0007669"/>
    <property type="project" value="InterPro"/>
</dbReference>
<feature type="domain" description="EamA" evidence="15">
    <location>
        <begin position="149"/>
        <end position="279"/>
    </location>
</feature>
<proteinExistence type="inferred from homology"/>
<keyword evidence="5" id="KW-0444">Lipid biosynthesis</keyword>
<accession>A0A917T251</accession>
<feature type="transmembrane region" description="Helical" evidence="13">
    <location>
        <begin position="264"/>
        <end position="281"/>
    </location>
</feature>
<feature type="transmembrane region" description="Helical" evidence="13">
    <location>
        <begin position="146"/>
        <end position="163"/>
    </location>
</feature>
<evidence type="ECO:0000256" key="2">
    <source>
        <dbReference type="ARBA" id="ARBA00007362"/>
    </source>
</evidence>